<name>A0A2J6TN34_9HELO</name>
<dbReference type="InParanoid" id="A0A2J6TN34"/>
<feature type="compositionally biased region" description="Basic and acidic residues" evidence="1">
    <location>
        <begin position="159"/>
        <end position="236"/>
    </location>
</feature>
<feature type="compositionally biased region" description="Basic and acidic residues" evidence="1">
    <location>
        <begin position="43"/>
        <end position="67"/>
    </location>
</feature>
<evidence type="ECO:0000313" key="2">
    <source>
        <dbReference type="EMBL" id="PMD64444.1"/>
    </source>
</evidence>
<dbReference type="Proteomes" id="UP000235371">
    <property type="component" value="Unassembled WGS sequence"/>
</dbReference>
<feature type="compositionally biased region" description="Polar residues" evidence="1">
    <location>
        <begin position="315"/>
        <end position="326"/>
    </location>
</feature>
<feature type="region of interest" description="Disordered" evidence="1">
    <location>
        <begin position="260"/>
        <end position="279"/>
    </location>
</feature>
<evidence type="ECO:0008006" key="4">
    <source>
        <dbReference type="Google" id="ProtNLM"/>
    </source>
</evidence>
<sequence length="821" mass="91245">MRKSTPDFQIHVDGSCLSDPANTEHDKENAMSAERVSSNQTVVHHDSWGDASEEEKAPVEEMLKGEEPAESEQEDKTEDAIDEEHDMEQAARERQIDRIEAQIQAAARAVVASIEQDHYGGPTDPEVSMRTDESYEPERTELTYDGTELTYDGTEATYESDHEQHSVHEENLTSHHDATPEPDHNQHPENKGGDSLHHDAAYESDHDQHSEHGGDSSSHHDGDIDDDVFSHSDGSKRSSLNSLHELSADENIKLLTSPAVGEEAASSNENEPISRIPSGASYMHQPVDSTPRTPGKVLSRPPFRTPSSVRAIQMSSPTPSIFSSPRSTKRPFPAVSRIGTPNSHNSPSKRTPTRFKPKQLPLVLLHVTVLPLQWPYSHLMSVPDVPESLQSVKESWRLLQEKLGDTVLERGILLPHPQDSYEILEERLLEALELPVHPRALILKCGHYMGPSETPSSDEEAGAPGEYSWNSAQGQRKWCDICGRDVRVEEIGDVAEGERRFRVKIYASNGLMRAGAWAAAWREMERVDVEIEPFVEGALAVELEHLATISPSKIPTHDLHEEDDGFVDEEDVIEHVHDHHEHKHHEHEHREEPVHEEDEATRLKRLQNEERMREIYGPGLDTPCPPPRPAPYRRTSSRASTGSVNGDSLPDLLLAAFKVAMRDRKNVAIVVLSLFILILSLRPNSAIEQPNNVVVMPEPAVKIETTTVFREATVTEMVPVLVTTSIVAPVEVPTHVAEPVQVVQSVESQAPIVEIPEAQPVSAQEHIEQFVEAPVPARIPEEKVIAPSPDPPSVEVPIQFPVPAEAPRQEPVPVDVVTESE</sequence>
<feature type="region of interest" description="Disordered" evidence="1">
    <location>
        <begin position="785"/>
        <end position="821"/>
    </location>
</feature>
<proteinExistence type="predicted"/>
<feature type="region of interest" description="Disordered" evidence="1">
    <location>
        <begin position="616"/>
        <end position="645"/>
    </location>
</feature>
<evidence type="ECO:0000256" key="1">
    <source>
        <dbReference type="SAM" id="MobiDB-lite"/>
    </source>
</evidence>
<feature type="compositionally biased region" description="Low complexity" evidence="1">
    <location>
        <begin position="632"/>
        <end position="641"/>
    </location>
</feature>
<organism evidence="2 3">
    <name type="scientific">Hyaloscypha bicolor E</name>
    <dbReference type="NCBI Taxonomy" id="1095630"/>
    <lineage>
        <taxon>Eukaryota</taxon>
        <taxon>Fungi</taxon>
        <taxon>Dikarya</taxon>
        <taxon>Ascomycota</taxon>
        <taxon>Pezizomycotina</taxon>
        <taxon>Leotiomycetes</taxon>
        <taxon>Helotiales</taxon>
        <taxon>Hyaloscyphaceae</taxon>
        <taxon>Hyaloscypha</taxon>
        <taxon>Hyaloscypha bicolor</taxon>
    </lineage>
</organism>
<feature type="compositionally biased region" description="Polar residues" evidence="1">
    <location>
        <begin position="339"/>
        <end position="350"/>
    </location>
</feature>
<protein>
    <recommendedName>
        <fullName evidence="4">Pathway-specific nitrogen regulator</fullName>
    </recommendedName>
</protein>
<feature type="region of interest" description="Disordered" evidence="1">
    <location>
        <begin position="1"/>
        <end position="95"/>
    </location>
</feature>
<dbReference type="EMBL" id="KZ613754">
    <property type="protein sequence ID" value="PMD64444.1"/>
    <property type="molecule type" value="Genomic_DNA"/>
</dbReference>
<feature type="region of interest" description="Disordered" evidence="1">
    <location>
        <begin position="580"/>
        <end position="600"/>
    </location>
</feature>
<dbReference type="GeneID" id="36587571"/>
<feature type="compositionally biased region" description="Basic and acidic residues" evidence="1">
    <location>
        <begin position="127"/>
        <end position="142"/>
    </location>
</feature>
<feature type="region of interest" description="Disordered" evidence="1">
    <location>
        <begin position="114"/>
        <end position="249"/>
    </location>
</feature>
<dbReference type="RefSeq" id="XP_024741348.1">
    <property type="nucleotide sequence ID" value="XM_024879494.1"/>
</dbReference>
<gene>
    <name evidence="2" type="ORF">K444DRAFT_609010</name>
</gene>
<feature type="compositionally biased region" description="Acidic residues" evidence="1">
    <location>
        <begin position="68"/>
        <end position="86"/>
    </location>
</feature>
<dbReference type="AlphaFoldDB" id="A0A2J6TN34"/>
<keyword evidence="3" id="KW-1185">Reference proteome</keyword>
<reference evidence="2 3" key="1">
    <citation type="submission" date="2016-04" db="EMBL/GenBank/DDBJ databases">
        <title>A degradative enzymes factory behind the ericoid mycorrhizal symbiosis.</title>
        <authorList>
            <consortium name="DOE Joint Genome Institute"/>
            <person name="Martino E."/>
            <person name="Morin E."/>
            <person name="Grelet G."/>
            <person name="Kuo A."/>
            <person name="Kohler A."/>
            <person name="Daghino S."/>
            <person name="Barry K."/>
            <person name="Choi C."/>
            <person name="Cichocki N."/>
            <person name="Clum A."/>
            <person name="Copeland A."/>
            <person name="Hainaut M."/>
            <person name="Haridas S."/>
            <person name="Labutti K."/>
            <person name="Lindquist E."/>
            <person name="Lipzen A."/>
            <person name="Khouja H.-R."/>
            <person name="Murat C."/>
            <person name="Ohm R."/>
            <person name="Olson A."/>
            <person name="Spatafora J."/>
            <person name="Veneault-Fourrey C."/>
            <person name="Henrissat B."/>
            <person name="Grigoriev I."/>
            <person name="Martin F."/>
            <person name="Perotto S."/>
        </authorList>
    </citation>
    <scope>NUCLEOTIDE SEQUENCE [LARGE SCALE GENOMIC DNA]</scope>
    <source>
        <strain evidence="2 3">E</strain>
    </source>
</reference>
<dbReference type="STRING" id="1095630.A0A2J6TN34"/>
<accession>A0A2J6TN34</accession>
<dbReference type="OrthoDB" id="5369448at2759"/>
<evidence type="ECO:0000313" key="3">
    <source>
        <dbReference type="Proteomes" id="UP000235371"/>
    </source>
</evidence>
<feature type="region of interest" description="Disordered" evidence="1">
    <location>
        <begin position="315"/>
        <end position="354"/>
    </location>
</feature>